<comment type="caution">
    <text evidence="14">The sequence shown here is derived from an EMBL/GenBank/DDBJ whole genome shotgun (WGS) entry which is preliminary data.</text>
</comment>
<evidence type="ECO:0000256" key="9">
    <source>
        <dbReference type="ARBA" id="ARBA00023294"/>
    </source>
</evidence>
<accession>A0A314XLP2</accession>
<dbReference type="OrthoDB" id="40134at2759"/>
<evidence type="ECO:0000256" key="3">
    <source>
        <dbReference type="ARBA" id="ARBA00022448"/>
    </source>
</evidence>
<comment type="similarity">
    <text evidence="2">Belongs to the amino acid/polyamine transporter 2 family. Amino acid/auxin permease (AAAP) (TC 2.A.18.1) subfamily.</text>
</comment>
<name>A0A314XLP2_PRUYE</name>
<evidence type="ECO:0000256" key="10">
    <source>
        <dbReference type="ARBA" id="ARBA00045588"/>
    </source>
</evidence>
<gene>
    <name evidence="14" type="ORF">Pyn_09386</name>
</gene>
<evidence type="ECO:0000256" key="11">
    <source>
        <dbReference type="SAM" id="MobiDB-lite"/>
    </source>
</evidence>
<proteinExistence type="inferred from homology"/>
<evidence type="ECO:0000256" key="7">
    <source>
        <dbReference type="ARBA" id="ARBA00022989"/>
    </source>
</evidence>
<feature type="domain" description="Amino acid transporter transmembrane" evidence="13">
    <location>
        <begin position="323"/>
        <end position="520"/>
    </location>
</feature>
<keyword evidence="4 12" id="KW-0812">Transmembrane</keyword>
<dbReference type="GO" id="GO:0006865">
    <property type="term" value="P:amino acid transport"/>
    <property type="evidence" value="ECO:0007669"/>
    <property type="project" value="UniProtKB-KW"/>
</dbReference>
<keyword evidence="15" id="KW-1185">Reference proteome</keyword>
<evidence type="ECO:0000256" key="1">
    <source>
        <dbReference type="ARBA" id="ARBA00004127"/>
    </source>
</evidence>
<feature type="domain" description="Amino acid transporter transmembrane" evidence="13">
    <location>
        <begin position="144"/>
        <end position="318"/>
    </location>
</feature>
<dbReference type="GO" id="GO:0012505">
    <property type="term" value="C:endomembrane system"/>
    <property type="evidence" value="ECO:0007669"/>
    <property type="project" value="UniProtKB-SubCell"/>
</dbReference>
<evidence type="ECO:0000313" key="14">
    <source>
        <dbReference type="EMBL" id="PQP94911.1"/>
    </source>
</evidence>
<dbReference type="GO" id="GO:0015293">
    <property type="term" value="F:symporter activity"/>
    <property type="evidence" value="ECO:0007669"/>
    <property type="project" value="UniProtKB-KW"/>
</dbReference>
<dbReference type="AlphaFoldDB" id="A0A314XLP2"/>
<dbReference type="EMBL" id="PJQY01002296">
    <property type="protein sequence ID" value="PQP94911.1"/>
    <property type="molecule type" value="Genomic_DNA"/>
</dbReference>
<protein>
    <submittedName>
        <fullName evidence="14">Lysine histidine transporter-like 8</fullName>
    </submittedName>
</protein>
<dbReference type="GO" id="GO:0009734">
    <property type="term" value="P:auxin-activated signaling pathway"/>
    <property type="evidence" value="ECO:0007669"/>
    <property type="project" value="UniProtKB-KW"/>
</dbReference>
<feature type="transmembrane region" description="Helical" evidence="12">
    <location>
        <begin position="232"/>
        <end position="255"/>
    </location>
</feature>
<feature type="transmembrane region" description="Helical" evidence="12">
    <location>
        <begin position="163"/>
        <end position="186"/>
    </location>
</feature>
<sequence>MLISQENKQLAPTAGDDASQSTTSTKIAIPPPPANQVTLLYKNTTIKAPTKPSNLRGKGLYFNFAELKDMAAAMEEGFGEANWSTDRVHSLSRRSESARVIPITTSNRTSEEDGADYIATSAADLGGGELNPQDAWLPLTESRNGNTISATLHLLCSGIGIQALLLPVALATLGWAWGIICLSLAFSWQLYTIWLLIHLHESDSGTRYSRYLDLAMTAFGQKLGKFSSLVPVMYLAAGTCVQLIIIGGGTLKLFITTVCKDGATCDAKSLTTVECFLVFMIMAVVVAQFPNLNSLAWVSLIGSITAIAYCTMIWALSIGKGRGHNVILEIQGTLPLSPKHPTHKPMWRGVAISYLLIAMCLFPLAIAGFWAYGNKVPSSNGGLLIAISKFHGHDTPRIVLGLMFILVIINCLSTFQIYGMVIFDKLESNYTSKKKKPCARWLRMAFRVFFGGMTFFAAVAVPFLGSLAPLMGGLTLPLAYAYPCFMWIAIKKPKPKGVMWCANMGLGCLGLVLSALLVVAAAWNLASKGLHANFFKP</sequence>
<dbReference type="Proteomes" id="UP000250321">
    <property type="component" value="Unassembled WGS sequence"/>
</dbReference>
<evidence type="ECO:0000256" key="2">
    <source>
        <dbReference type="ARBA" id="ARBA00005590"/>
    </source>
</evidence>
<feature type="region of interest" description="Disordered" evidence="11">
    <location>
        <begin position="1"/>
        <end position="33"/>
    </location>
</feature>
<keyword evidence="3" id="KW-0813">Transport</keyword>
<evidence type="ECO:0000256" key="5">
    <source>
        <dbReference type="ARBA" id="ARBA00022847"/>
    </source>
</evidence>
<dbReference type="Pfam" id="PF01490">
    <property type="entry name" value="Aa_trans"/>
    <property type="match status" value="2"/>
</dbReference>
<feature type="transmembrane region" description="Helical" evidence="12">
    <location>
        <begin position="349"/>
        <end position="372"/>
    </location>
</feature>
<feature type="compositionally biased region" description="Polar residues" evidence="11">
    <location>
        <begin position="1"/>
        <end position="10"/>
    </location>
</feature>
<comment type="subcellular location">
    <subcellularLocation>
        <location evidence="1">Endomembrane system</location>
        <topology evidence="1">Multi-pass membrane protein</topology>
    </subcellularLocation>
</comment>
<evidence type="ECO:0000256" key="12">
    <source>
        <dbReference type="SAM" id="Phobius"/>
    </source>
</evidence>
<comment type="function">
    <text evidence="10">Carrier protein involved in proton-driven auxin influx. Mediates the formation of auxin gradient from developing leaves (site of auxin biosynthesis) to tips by contributing to the loading of auxin in vascular tissues and facilitating acropetal (base to tip) auxin transport within inner tissues of the root apex, and basipetal (tip to base) auxin transport within outer tissues of the root apex. May be involved in lateral roots and nodules formation.</text>
</comment>
<keyword evidence="8 12" id="KW-0472">Membrane</keyword>
<evidence type="ECO:0000259" key="13">
    <source>
        <dbReference type="Pfam" id="PF01490"/>
    </source>
</evidence>
<evidence type="ECO:0000256" key="6">
    <source>
        <dbReference type="ARBA" id="ARBA00022970"/>
    </source>
</evidence>
<feature type="transmembrane region" description="Helical" evidence="12">
    <location>
        <begin position="502"/>
        <end position="526"/>
    </location>
</feature>
<keyword evidence="9" id="KW-0927">Auxin signaling pathway</keyword>
<keyword evidence="6" id="KW-0029">Amino-acid transport</keyword>
<dbReference type="InterPro" id="IPR013057">
    <property type="entry name" value="AA_transpt_TM"/>
</dbReference>
<feature type="transmembrane region" description="Helical" evidence="12">
    <location>
        <begin position="398"/>
        <end position="423"/>
    </location>
</feature>
<keyword evidence="7 12" id="KW-1133">Transmembrane helix</keyword>
<reference evidence="14 15" key="1">
    <citation type="submission" date="2018-02" db="EMBL/GenBank/DDBJ databases">
        <title>Draft genome of wild Prunus yedoensis var. nudiflora.</title>
        <authorList>
            <person name="Baek S."/>
            <person name="Kim J.-H."/>
            <person name="Choi K."/>
            <person name="Kim G.-B."/>
            <person name="Cho A."/>
            <person name="Jang H."/>
            <person name="Shin C.-H."/>
            <person name="Yu H.-J."/>
            <person name="Mun J.-H."/>
        </authorList>
    </citation>
    <scope>NUCLEOTIDE SEQUENCE [LARGE SCALE GENOMIC DNA]</scope>
    <source>
        <strain evidence="15">cv. Jeju island</strain>
        <tissue evidence="14">Leaf</tissue>
    </source>
</reference>
<feature type="transmembrane region" description="Helical" evidence="12">
    <location>
        <begin position="444"/>
        <end position="464"/>
    </location>
</feature>
<organism evidence="14 15">
    <name type="scientific">Prunus yedoensis var. nudiflora</name>
    <dbReference type="NCBI Taxonomy" id="2094558"/>
    <lineage>
        <taxon>Eukaryota</taxon>
        <taxon>Viridiplantae</taxon>
        <taxon>Streptophyta</taxon>
        <taxon>Embryophyta</taxon>
        <taxon>Tracheophyta</taxon>
        <taxon>Spermatophyta</taxon>
        <taxon>Magnoliopsida</taxon>
        <taxon>eudicotyledons</taxon>
        <taxon>Gunneridae</taxon>
        <taxon>Pentapetalae</taxon>
        <taxon>rosids</taxon>
        <taxon>fabids</taxon>
        <taxon>Rosales</taxon>
        <taxon>Rosaceae</taxon>
        <taxon>Amygdaloideae</taxon>
        <taxon>Amygdaleae</taxon>
        <taxon>Prunus</taxon>
    </lineage>
</organism>
<evidence type="ECO:0000256" key="4">
    <source>
        <dbReference type="ARBA" id="ARBA00022692"/>
    </source>
</evidence>
<feature type="transmembrane region" description="Helical" evidence="12">
    <location>
        <begin position="267"/>
        <end position="289"/>
    </location>
</feature>
<keyword evidence="5" id="KW-0769">Symport</keyword>
<feature type="transmembrane region" description="Helical" evidence="12">
    <location>
        <begin position="470"/>
        <end position="490"/>
    </location>
</feature>
<evidence type="ECO:0000256" key="8">
    <source>
        <dbReference type="ARBA" id="ARBA00023136"/>
    </source>
</evidence>
<dbReference type="PANTHER" id="PTHR48017">
    <property type="entry name" value="OS05G0424000 PROTEIN-RELATED"/>
    <property type="match status" value="1"/>
</dbReference>
<feature type="transmembrane region" description="Helical" evidence="12">
    <location>
        <begin position="295"/>
        <end position="316"/>
    </location>
</feature>
<evidence type="ECO:0000313" key="15">
    <source>
        <dbReference type="Proteomes" id="UP000250321"/>
    </source>
</evidence>
<dbReference type="STRING" id="2094558.A0A314XLP2"/>